<name>A0AAN8SDH5_POLSC</name>
<dbReference type="GO" id="GO:0006310">
    <property type="term" value="P:DNA recombination"/>
    <property type="evidence" value="ECO:0007669"/>
    <property type="project" value="UniProtKB-KW"/>
</dbReference>
<keyword evidence="6" id="KW-0804">Transcription</keyword>
<comment type="caution">
    <text evidence="14">The sequence shown here is derived from an EMBL/GenBank/DDBJ whole genome shotgun (WGS) entry which is preliminary data.</text>
</comment>
<evidence type="ECO:0000313" key="14">
    <source>
        <dbReference type="EMBL" id="KAK6643939.1"/>
    </source>
</evidence>
<evidence type="ECO:0000256" key="5">
    <source>
        <dbReference type="ARBA" id="ARBA00023015"/>
    </source>
</evidence>
<accession>A0AAN8SDH5</accession>
<dbReference type="Gene3D" id="2.30.30.140">
    <property type="match status" value="1"/>
</dbReference>
<proteinExistence type="predicted"/>
<reference evidence="14 16" key="1">
    <citation type="submission" date="2023-10" db="EMBL/GenBank/DDBJ databases">
        <title>Genomes of two closely related lineages of the louse Polyplax serrata with different host specificities.</title>
        <authorList>
            <person name="Martinu J."/>
            <person name="Tarabai H."/>
            <person name="Stefka J."/>
            <person name="Hypsa V."/>
        </authorList>
    </citation>
    <scope>NUCLEOTIDE SEQUENCE [LARGE SCALE GENOMIC DNA]</scope>
    <source>
        <strain evidence="13">98ZLc_SE</strain>
        <strain evidence="14">HR10_N</strain>
    </source>
</reference>
<feature type="compositionally biased region" description="Basic and acidic residues" evidence="11">
    <location>
        <begin position="137"/>
        <end position="146"/>
    </location>
</feature>
<dbReference type="Pfam" id="PF22732">
    <property type="entry name" value="MSL3_chromo-like"/>
    <property type="match status" value="1"/>
</dbReference>
<dbReference type="EMBL" id="JAWJWF010000006">
    <property type="protein sequence ID" value="KAK6631423.1"/>
    <property type="molecule type" value="Genomic_DNA"/>
</dbReference>
<keyword evidence="3" id="KW-0156">Chromatin regulator</keyword>
<evidence type="ECO:0000256" key="9">
    <source>
        <dbReference type="ARBA" id="ARBA00023242"/>
    </source>
</evidence>
<evidence type="ECO:0000256" key="6">
    <source>
        <dbReference type="ARBA" id="ARBA00023163"/>
    </source>
</evidence>
<keyword evidence="8" id="KW-0234">DNA repair</keyword>
<evidence type="ECO:0000256" key="11">
    <source>
        <dbReference type="SAM" id="MobiDB-lite"/>
    </source>
</evidence>
<dbReference type="GO" id="GO:0006355">
    <property type="term" value="P:regulation of DNA-templated transcription"/>
    <property type="evidence" value="ECO:0007669"/>
    <property type="project" value="InterPro"/>
</dbReference>
<dbReference type="Pfam" id="PF05712">
    <property type="entry name" value="MRG"/>
    <property type="match status" value="1"/>
</dbReference>
<feature type="compositionally biased region" description="Basic and acidic residues" evidence="11">
    <location>
        <begin position="100"/>
        <end position="120"/>
    </location>
</feature>
<feature type="domain" description="Chromo" evidence="12">
    <location>
        <begin position="8"/>
        <end position="79"/>
    </location>
</feature>
<keyword evidence="7" id="KW-0233">DNA recombination</keyword>
<dbReference type="PANTHER" id="PTHR10880:SF48">
    <property type="entry name" value="MORTALITY FACTOR 4 LIKE 2"/>
    <property type="match status" value="1"/>
</dbReference>
<gene>
    <name evidence="14" type="ORF">RUM43_000204</name>
    <name evidence="13" type="ORF">RUM44_005950</name>
</gene>
<evidence type="ECO:0000313" key="16">
    <source>
        <dbReference type="Proteomes" id="UP001372834"/>
    </source>
</evidence>
<dbReference type="InterPro" id="IPR026541">
    <property type="entry name" value="MRG_dom"/>
</dbReference>
<keyword evidence="5" id="KW-0805">Transcription regulation</keyword>
<keyword evidence="4" id="KW-0007">Acetylation</keyword>
<keyword evidence="2" id="KW-0227">DNA damage</keyword>
<sequence>MAPTGTNKFAEGEKVLCFHGPLIYEAKCLKFRVNEEDNDLNEYWVHYAGWNKSWDEWVPESRILKYNDANVARQKDLQKSHKSRLQKKSKGSTPKALKSTSKELKSSDVKSDGSVHDSDSRSSTPNLDSKTKIKKEGKRESVKRESPSSSQESSSDAPKRKKKLKQDTTFESEAQFMQKVEIKVKIPDELKPWLVDDWDLITRQKKLVNLPATRSVDQILDDYLKFKASCKNNSKYMESACKQVVTGLKEYFNTMIGSQLLFKFERPQYADLLRDYPDKTMSQIYGAHHFLRIFVKIGTVLAYTELNERSTSLLLAMLQDVLKYLYTNAGSLFSIQNYGIAPPEYHRKTV</sequence>
<dbReference type="InterPro" id="IPR053820">
    <property type="entry name" value="MSL3_chromo-like"/>
</dbReference>
<dbReference type="GO" id="GO:0035267">
    <property type="term" value="C:NuA4 histone acetyltransferase complex"/>
    <property type="evidence" value="ECO:0007669"/>
    <property type="project" value="TreeGrafter"/>
</dbReference>
<protein>
    <recommendedName>
        <fullName evidence="10">Mortality factor 4-like protein 1</fullName>
    </recommendedName>
</protein>
<evidence type="ECO:0000256" key="10">
    <source>
        <dbReference type="ARBA" id="ARBA00071326"/>
    </source>
</evidence>
<dbReference type="PIRSF" id="PIRSF038133">
    <property type="entry name" value="HAT_Nua4_EAF3/MRG15"/>
    <property type="match status" value="1"/>
</dbReference>
<evidence type="ECO:0000256" key="1">
    <source>
        <dbReference type="ARBA" id="ARBA00004123"/>
    </source>
</evidence>
<dbReference type="Proteomes" id="UP001372834">
    <property type="component" value="Unassembled WGS sequence"/>
</dbReference>
<dbReference type="InterPro" id="IPR000953">
    <property type="entry name" value="Chromo/chromo_shadow_dom"/>
</dbReference>
<evidence type="ECO:0000313" key="13">
    <source>
        <dbReference type="EMBL" id="KAK6631423.1"/>
    </source>
</evidence>
<organism evidence="14 16">
    <name type="scientific">Polyplax serrata</name>
    <name type="common">Common mouse louse</name>
    <dbReference type="NCBI Taxonomy" id="468196"/>
    <lineage>
        <taxon>Eukaryota</taxon>
        <taxon>Metazoa</taxon>
        <taxon>Ecdysozoa</taxon>
        <taxon>Arthropoda</taxon>
        <taxon>Hexapoda</taxon>
        <taxon>Insecta</taxon>
        <taxon>Pterygota</taxon>
        <taxon>Neoptera</taxon>
        <taxon>Paraneoptera</taxon>
        <taxon>Psocodea</taxon>
        <taxon>Troctomorpha</taxon>
        <taxon>Phthiraptera</taxon>
        <taxon>Anoplura</taxon>
        <taxon>Polyplacidae</taxon>
        <taxon>Polyplax</taxon>
    </lineage>
</organism>
<evidence type="ECO:0000256" key="2">
    <source>
        <dbReference type="ARBA" id="ARBA00022763"/>
    </source>
</evidence>
<keyword evidence="15" id="KW-1185">Reference proteome</keyword>
<dbReference type="EMBL" id="JAWJWE010000001">
    <property type="protein sequence ID" value="KAK6643939.1"/>
    <property type="molecule type" value="Genomic_DNA"/>
</dbReference>
<evidence type="ECO:0000256" key="3">
    <source>
        <dbReference type="ARBA" id="ARBA00022853"/>
    </source>
</evidence>
<dbReference type="FunFam" id="1.10.274.30:FF:000001">
    <property type="entry name" value="Mortality factor 4-like protein 1"/>
    <property type="match status" value="1"/>
</dbReference>
<feature type="compositionally biased region" description="Basic residues" evidence="11">
    <location>
        <begin position="80"/>
        <end position="90"/>
    </location>
</feature>
<evidence type="ECO:0000259" key="12">
    <source>
        <dbReference type="SMART" id="SM00298"/>
    </source>
</evidence>
<dbReference type="InterPro" id="IPR008676">
    <property type="entry name" value="MRG"/>
</dbReference>
<dbReference type="Gene3D" id="1.10.274.30">
    <property type="entry name" value="MRG domain"/>
    <property type="match status" value="1"/>
</dbReference>
<evidence type="ECO:0000313" key="15">
    <source>
        <dbReference type="Proteomes" id="UP001359485"/>
    </source>
</evidence>
<evidence type="ECO:0000256" key="4">
    <source>
        <dbReference type="ARBA" id="ARBA00022990"/>
    </source>
</evidence>
<dbReference type="InterPro" id="IPR038217">
    <property type="entry name" value="MRG_C_sf"/>
</dbReference>
<comment type="subcellular location">
    <subcellularLocation>
        <location evidence="1">Nucleus</location>
    </subcellularLocation>
</comment>
<dbReference type="InterPro" id="IPR016197">
    <property type="entry name" value="Chromo-like_dom_sf"/>
</dbReference>
<dbReference type="GO" id="GO:0005634">
    <property type="term" value="C:nucleus"/>
    <property type="evidence" value="ECO:0007669"/>
    <property type="project" value="UniProtKB-SubCell"/>
</dbReference>
<evidence type="ECO:0000256" key="8">
    <source>
        <dbReference type="ARBA" id="ARBA00023204"/>
    </source>
</evidence>
<dbReference type="GO" id="GO:0006281">
    <property type="term" value="P:DNA repair"/>
    <property type="evidence" value="ECO:0007669"/>
    <property type="project" value="UniProtKB-KW"/>
</dbReference>
<feature type="region of interest" description="Disordered" evidence="11">
    <location>
        <begin position="74"/>
        <end position="168"/>
    </location>
</feature>
<dbReference type="SUPFAM" id="SSF54160">
    <property type="entry name" value="Chromo domain-like"/>
    <property type="match status" value="1"/>
</dbReference>
<dbReference type="GO" id="GO:0006325">
    <property type="term" value="P:chromatin organization"/>
    <property type="evidence" value="ECO:0007669"/>
    <property type="project" value="UniProtKB-KW"/>
</dbReference>
<dbReference type="PANTHER" id="PTHR10880">
    <property type="entry name" value="MORTALITY FACTOR 4-LIKE PROTEIN"/>
    <property type="match status" value="1"/>
</dbReference>
<dbReference type="PROSITE" id="PS51640">
    <property type="entry name" value="MRG"/>
    <property type="match status" value="1"/>
</dbReference>
<dbReference type="Proteomes" id="UP001359485">
    <property type="component" value="Unassembled WGS sequence"/>
</dbReference>
<keyword evidence="9" id="KW-0539">Nucleus</keyword>
<dbReference type="SMART" id="SM00298">
    <property type="entry name" value="CHROMO"/>
    <property type="match status" value="1"/>
</dbReference>
<dbReference type="FunFam" id="2.30.30.140:FF:000024">
    <property type="entry name" value="Mortality factor 4-like protein 1"/>
    <property type="match status" value="1"/>
</dbReference>
<dbReference type="AlphaFoldDB" id="A0AAN8SDH5"/>
<evidence type="ECO:0000256" key="7">
    <source>
        <dbReference type="ARBA" id="ARBA00023172"/>
    </source>
</evidence>
<dbReference type="CDD" id="cd18983">
    <property type="entry name" value="CBD_MSL3_like"/>
    <property type="match status" value="1"/>
</dbReference>